<keyword evidence="4" id="KW-1185">Reference proteome</keyword>
<accession>A0A9X1YG93</accession>
<evidence type="ECO:0000313" key="3">
    <source>
        <dbReference type="EMBL" id="MCK9685478.1"/>
    </source>
</evidence>
<gene>
    <name evidence="3" type="ORF">LPC04_07130</name>
</gene>
<comment type="caution">
    <text evidence="3">The sequence shown here is derived from an EMBL/GenBank/DDBJ whole genome shotgun (WGS) entry which is preliminary data.</text>
</comment>
<dbReference type="InterPro" id="IPR000868">
    <property type="entry name" value="Isochorismatase-like_dom"/>
</dbReference>
<reference evidence="3" key="1">
    <citation type="submission" date="2021-11" db="EMBL/GenBank/DDBJ databases">
        <title>BS-T2-15 a new species belonging to the Comamonadaceae family isolated from the soil of a French oak forest.</title>
        <authorList>
            <person name="Mieszkin S."/>
            <person name="Alain K."/>
        </authorList>
    </citation>
    <scope>NUCLEOTIDE SEQUENCE</scope>
    <source>
        <strain evidence="3">BS-T2-15</strain>
    </source>
</reference>
<dbReference type="InterPro" id="IPR050272">
    <property type="entry name" value="Isochorismatase-like_hydrls"/>
</dbReference>
<dbReference type="RefSeq" id="WP_275681480.1">
    <property type="nucleotide sequence ID" value="NZ_JAJLJH010000001.1"/>
</dbReference>
<dbReference type="Pfam" id="PF00857">
    <property type="entry name" value="Isochorismatase"/>
    <property type="match status" value="1"/>
</dbReference>
<dbReference type="PANTHER" id="PTHR43540">
    <property type="entry name" value="PEROXYUREIDOACRYLATE/UREIDOACRYLATE AMIDOHYDROLASE-RELATED"/>
    <property type="match status" value="1"/>
</dbReference>
<feature type="domain" description="Isochorismatase-like" evidence="2">
    <location>
        <begin position="8"/>
        <end position="145"/>
    </location>
</feature>
<organism evidence="3 4">
    <name type="scientific">Scleromatobacter humisilvae</name>
    <dbReference type="NCBI Taxonomy" id="2897159"/>
    <lineage>
        <taxon>Bacteria</taxon>
        <taxon>Pseudomonadati</taxon>
        <taxon>Pseudomonadota</taxon>
        <taxon>Betaproteobacteria</taxon>
        <taxon>Burkholderiales</taxon>
        <taxon>Sphaerotilaceae</taxon>
        <taxon>Scleromatobacter</taxon>
    </lineage>
</organism>
<dbReference type="SUPFAM" id="SSF52499">
    <property type="entry name" value="Isochorismatase-like hydrolases"/>
    <property type="match status" value="1"/>
</dbReference>
<evidence type="ECO:0000259" key="2">
    <source>
        <dbReference type="Pfam" id="PF00857"/>
    </source>
</evidence>
<evidence type="ECO:0000256" key="1">
    <source>
        <dbReference type="ARBA" id="ARBA00022801"/>
    </source>
</evidence>
<dbReference type="Gene3D" id="3.40.50.850">
    <property type="entry name" value="Isochorismatase-like"/>
    <property type="match status" value="1"/>
</dbReference>
<proteinExistence type="predicted"/>
<dbReference type="CDD" id="cd01014">
    <property type="entry name" value="nicotinamidase_related"/>
    <property type="match status" value="1"/>
</dbReference>
<dbReference type="EMBL" id="JAJLJH010000001">
    <property type="protein sequence ID" value="MCK9685478.1"/>
    <property type="molecule type" value="Genomic_DNA"/>
</dbReference>
<evidence type="ECO:0000313" key="4">
    <source>
        <dbReference type="Proteomes" id="UP001139353"/>
    </source>
</evidence>
<sequence length="181" mass="19484">MKIPAKETALVVIDMQTILFDPEPPEAEAVVARINGLASRAREAGVPVVWVQHETASGDLVAETPGWQLHPGLMATPSDLFVRKKMSDAFLRTELHALLAERGVRHVTVCGYSSEFCVDSSVRGAASRGYAVTLAADAHTSHDKPHATGLQIRLHENETLRNISSFHVAIDAVPAAEIAFG</sequence>
<dbReference type="AlphaFoldDB" id="A0A9X1YG93"/>
<dbReference type="GO" id="GO:0016787">
    <property type="term" value="F:hydrolase activity"/>
    <property type="evidence" value="ECO:0007669"/>
    <property type="project" value="UniProtKB-KW"/>
</dbReference>
<protein>
    <submittedName>
        <fullName evidence="3">Cysteine hydrolase</fullName>
    </submittedName>
</protein>
<dbReference type="InterPro" id="IPR036380">
    <property type="entry name" value="Isochorismatase-like_sf"/>
</dbReference>
<keyword evidence="1 3" id="KW-0378">Hydrolase</keyword>
<dbReference type="Proteomes" id="UP001139353">
    <property type="component" value="Unassembled WGS sequence"/>
</dbReference>
<name>A0A9X1YG93_9BURK</name>